<evidence type="ECO:0000313" key="1">
    <source>
        <dbReference type="EMBL" id="KAF2477671.1"/>
    </source>
</evidence>
<dbReference type="Proteomes" id="UP000799755">
    <property type="component" value="Unassembled WGS sequence"/>
</dbReference>
<proteinExistence type="predicted"/>
<organism evidence="1 2">
    <name type="scientific">Lindgomyces ingoldianus</name>
    <dbReference type="NCBI Taxonomy" id="673940"/>
    <lineage>
        <taxon>Eukaryota</taxon>
        <taxon>Fungi</taxon>
        <taxon>Dikarya</taxon>
        <taxon>Ascomycota</taxon>
        <taxon>Pezizomycotina</taxon>
        <taxon>Dothideomycetes</taxon>
        <taxon>Pleosporomycetidae</taxon>
        <taxon>Pleosporales</taxon>
        <taxon>Lindgomycetaceae</taxon>
        <taxon>Lindgomyces</taxon>
    </lineage>
</organism>
<protein>
    <submittedName>
        <fullName evidence="1">Uncharacterized protein</fullName>
    </submittedName>
</protein>
<dbReference type="EMBL" id="MU003492">
    <property type="protein sequence ID" value="KAF2477671.1"/>
    <property type="molecule type" value="Genomic_DNA"/>
</dbReference>
<evidence type="ECO:0000313" key="2">
    <source>
        <dbReference type="Proteomes" id="UP000799755"/>
    </source>
</evidence>
<reference evidence="1" key="1">
    <citation type="journal article" date="2020" name="Stud. Mycol.">
        <title>101 Dothideomycetes genomes: a test case for predicting lifestyles and emergence of pathogens.</title>
        <authorList>
            <person name="Haridas S."/>
            <person name="Albert R."/>
            <person name="Binder M."/>
            <person name="Bloem J."/>
            <person name="Labutti K."/>
            <person name="Salamov A."/>
            <person name="Andreopoulos B."/>
            <person name="Baker S."/>
            <person name="Barry K."/>
            <person name="Bills G."/>
            <person name="Bluhm B."/>
            <person name="Cannon C."/>
            <person name="Castanera R."/>
            <person name="Culley D."/>
            <person name="Daum C."/>
            <person name="Ezra D."/>
            <person name="Gonzalez J."/>
            <person name="Henrissat B."/>
            <person name="Kuo A."/>
            <person name="Liang C."/>
            <person name="Lipzen A."/>
            <person name="Lutzoni F."/>
            <person name="Magnuson J."/>
            <person name="Mondo S."/>
            <person name="Nolan M."/>
            <person name="Ohm R."/>
            <person name="Pangilinan J."/>
            <person name="Park H.-J."/>
            <person name="Ramirez L."/>
            <person name="Alfaro M."/>
            <person name="Sun H."/>
            <person name="Tritt A."/>
            <person name="Yoshinaga Y."/>
            <person name="Zwiers L.-H."/>
            <person name="Turgeon B."/>
            <person name="Goodwin S."/>
            <person name="Spatafora J."/>
            <person name="Crous P."/>
            <person name="Grigoriev I."/>
        </authorList>
    </citation>
    <scope>NUCLEOTIDE SEQUENCE</scope>
    <source>
        <strain evidence="1">ATCC 200398</strain>
    </source>
</reference>
<gene>
    <name evidence="1" type="ORF">BDR25DRAFT_308558</name>
</gene>
<keyword evidence="2" id="KW-1185">Reference proteome</keyword>
<accession>A0ACB6REV8</accession>
<name>A0ACB6REV8_9PLEO</name>
<comment type="caution">
    <text evidence="1">The sequence shown here is derived from an EMBL/GenBank/DDBJ whole genome shotgun (WGS) entry which is preliminary data.</text>
</comment>
<sequence>MIRFPTSSAVFLRVEQLATKPVLLLLVFQFPIATLIFTGFLFSVINHVAVRLDTAQQSGARMVIPSIAFTADHDFPDAAYNFVLVGPSVGVGIVAPSTALALRGLTNSENHDVINGYLVMARSLGAFMATPISTTTVQNVFSSALTPLIDQHEDVAERVKAVCENLALLRTLEDVTLQTLS</sequence>